<dbReference type="AlphaFoldDB" id="A0A1W6N598"/>
<feature type="signal peptide" evidence="2">
    <location>
        <begin position="1"/>
        <end position="23"/>
    </location>
</feature>
<evidence type="ECO:0000313" key="3">
    <source>
        <dbReference type="EMBL" id="ARN85027.1"/>
    </source>
</evidence>
<proteinExistence type="predicted"/>
<feature type="chain" id="PRO_5012077282" evidence="2">
    <location>
        <begin position="24"/>
        <end position="412"/>
    </location>
</feature>
<dbReference type="EMBL" id="CP008743">
    <property type="protein sequence ID" value="ARN85027.1"/>
    <property type="molecule type" value="Genomic_DNA"/>
</dbReference>
<sequence length="412" mass="47093">MRTKFVRSLMFIALSTTALPSLQASWNYEQPPAHRPQTNKRTFDDIYQTPPSTGNTFLSTTYSLASSGLSSLGSFLRTSFGFTSQEDARDTVPTRAQGSSLLFQADVQNYFTHNQEQESQRVLRAPRHHLIDSFPDRYPQAHVYQSNSFTQGYPPSNGQGFADESFHYQPSSFLESSNFASQNSILLPQSLPYGGVSRTSTSTSHAPLLIIDDNDDHAPQGNTPERPKKRQKKNNTIILDLTTPTFETDEEDILILPSGPFSSVQQQAHSHLIQIDEDLPDMIVEEKAQPSRQGSGLIVDIDDPESLQKALRTYSIERRYNQMEPIYMEWYKELSIESGLKRAYADKKIYDEWGSDDPEKLRQIEYQTKSARAKLIELARTNPIYTILKSRGFNDKEIRYARDQRFLNFYEK</sequence>
<evidence type="ECO:0000313" key="4">
    <source>
        <dbReference type="Proteomes" id="UP000237351"/>
    </source>
</evidence>
<name>A0A1W6N598_9PROT</name>
<keyword evidence="4" id="KW-1185">Reference proteome</keyword>
<gene>
    <name evidence="3" type="ORF">GQ61_06675</name>
</gene>
<keyword evidence="2" id="KW-0732">Signal</keyword>
<feature type="region of interest" description="Disordered" evidence="1">
    <location>
        <begin position="209"/>
        <end position="234"/>
    </location>
</feature>
<dbReference type="Proteomes" id="UP000237351">
    <property type="component" value="Chromosome"/>
</dbReference>
<protein>
    <submittedName>
        <fullName evidence="3">Uncharacterized protein</fullName>
    </submittedName>
</protein>
<organism evidence="3 4">
    <name type="scientific">Candidatus Nucleicultrix amoebiphila FS5</name>
    <dbReference type="NCBI Taxonomy" id="1414854"/>
    <lineage>
        <taxon>Bacteria</taxon>
        <taxon>Pseudomonadati</taxon>
        <taxon>Pseudomonadota</taxon>
        <taxon>Alphaproteobacteria</taxon>
        <taxon>Holosporales</taxon>
        <taxon>Candidatus Nucleicultricaceae</taxon>
        <taxon>Candidatus Nucleicultrix</taxon>
    </lineage>
</organism>
<evidence type="ECO:0000256" key="2">
    <source>
        <dbReference type="SAM" id="SignalP"/>
    </source>
</evidence>
<dbReference type="RefSeq" id="WP_085784539.1">
    <property type="nucleotide sequence ID" value="NZ_CP008743.1"/>
</dbReference>
<reference evidence="3 4" key="1">
    <citation type="submission" date="2014-06" db="EMBL/GenBank/DDBJ databases">
        <title>The genome of the endonuclear symbiont Nucleicultrix amoebiphila.</title>
        <authorList>
            <person name="Schulz F."/>
            <person name="Horn M."/>
        </authorList>
    </citation>
    <scope>NUCLEOTIDE SEQUENCE [LARGE SCALE GENOMIC DNA]</scope>
    <source>
        <strain evidence="3 4">FS5</strain>
    </source>
</reference>
<dbReference type="KEGG" id="naf:GQ61_06675"/>
<dbReference type="STRING" id="1414854.GQ61_06675"/>
<evidence type="ECO:0000256" key="1">
    <source>
        <dbReference type="SAM" id="MobiDB-lite"/>
    </source>
</evidence>
<accession>A0A1W6N598</accession>